<dbReference type="EMBL" id="LTBA01000003">
    <property type="protein sequence ID" value="KYH35459.1"/>
    <property type="molecule type" value="Genomic_DNA"/>
</dbReference>
<reference evidence="2 3" key="1">
    <citation type="submission" date="2016-02" db="EMBL/GenBank/DDBJ databases">
        <title>Genome sequence of Clostridium tepidiprofundi DSM 19306.</title>
        <authorList>
            <person name="Poehlein A."/>
            <person name="Daniel R."/>
        </authorList>
    </citation>
    <scope>NUCLEOTIDE SEQUENCE [LARGE SCALE GENOMIC DNA]</scope>
    <source>
        <strain evidence="2 3">DSM 19306</strain>
    </source>
</reference>
<protein>
    <recommendedName>
        <fullName evidence="1">DUF8052 domain-containing protein</fullName>
    </recommendedName>
</protein>
<dbReference type="Pfam" id="PF26226">
    <property type="entry name" value="DUF8052"/>
    <property type="match status" value="1"/>
</dbReference>
<evidence type="ECO:0000313" key="2">
    <source>
        <dbReference type="EMBL" id="KYH35459.1"/>
    </source>
</evidence>
<evidence type="ECO:0000259" key="1">
    <source>
        <dbReference type="Pfam" id="PF26226"/>
    </source>
</evidence>
<accession>A0A151B6E0</accession>
<organism evidence="2 3">
    <name type="scientific">Clostridium tepidiprofundi DSM 19306</name>
    <dbReference type="NCBI Taxonomy" id="1121338"/>
    <lineage>
        <taxon>Bacteria</taxon>
        <taxon>Bacillati</taxon>
        <taxon>Bacillota</taxon>
        <taxon>Clostridia</taxon>
        <taxon>Eubacteriales</taxon>
        <taxon>Clostridiaceae</taxon>
        <taxon>Clostridium</taxon>
    </lineage>
</organism>
<comment type="caution">
    <text evidence="2">The sequence shown here is derived from an EMBL/GenBank/DDBJ whole genome shotgun (WGS) entry which is preliminary data.</text>
</comment>
<sequence length="170" mass="20129">MDNNEFLHEFVNKIEGNFDIEYNQKVFDMDFDMTATFNQRSAKYMFLKKAEVYAFKNHEYIFYKELNGKLTIDYLNDVKEFLKKNVDEIVHIDEEHMSSAVTFVICSNHTVDKDVIRLVKRFKFYRSFSFGFKGWVNGKIVFVNPAYKIIVTNRLGKDVGRIISGIMEIK</sequence>
<feature type="domain" description="DUF8052" evidence="1">
    <location>
        <begin position="3"/>
        <end position="162"/>
    </location>
</feature>
<dbReference type="STRING" id="1121338.CLTEP_06350"/>
<evidence type="ECO:0000313" key="3">
    <source>
        <dbReference type="Proteomes" id="UP000075531"/>
    </source>
</evidence>
<dbReference type="PATRIC" id="fig|1121338.3.peg.642"/>
<dbReference type="InterPro" id="IPR058365">
    <property type="entry name" value="DUF8052"/>
</dbReference>
<dbReference type="Proteomes" id="UP000075531">
    <property type="component" value="Unassembled WGS sequence"/>
</dbReference>
<dbReference type="OrthoDB" id="2836917at2"/>
<gene>
    <name evidence="2" type="ORF">CLTEP_06350</name>
</gene>
<dbReference type="RefSeq" id="WP_066822449.1">
    <property type="nucleotide sequence ID" value="NZ_LTBA01000003.1"/>
</dbReference>
<name>A0A151B6E0_9CLOT</name>
<keyword evidence="3" id="KW-1185">Reference proteome</keyword>
<proteinExistence type="predicted"/>
<dbReference type="AlphaFoldDB" id="A0A151B6E0"/>